<dbReference type="OMA" id="NYDLMEQ"/>
<dbReference type="InterPro" id="IPR029058">
    <property type="entry name" value="AB_hydrolase_fold"/>
</dbReference>
<dbReference type="InterPro" id="IPR045889">
    <property type="entry name" value="MES/HNL"/>
</dbReference>
<dbReference type="GO" id="GO:0080031">
    <property type="term" value="F:methyl salicylate esterase activity"/>
    <property type="evidence" value="ECO:0000318"/>
    <property type="project" value="GO_Central"/>
</dbReference>
<dbReference type="SUPFAM" id="SSF53474">
    <property type="entry name" value="alpha/beta-Hydrolases"/>
    <property type="match status" value="1"/>
</dbReference>
<evidence type="ECO:0000256" key="2">
    <source>
        <dbReference type="SAM" id="MobiDB-lite"/>
    </source>
</evidence>
<evidence type="ECO:0000313" key="4">
    <source>
        <dbReference type="EMBL" id="OAY50116.1"/>
    </source>
</evidence>
<dbReference type="InterPro" id="IPR000073">
    <property type="entry name" value="AB_hydrolase_1"/>
</dbReference>
<evidence type="ECO:0000256" key="1">
    <source>
        <dbReference type="ARBA" id="ARBA00022801"/>
    </source>
</evidence>
<organism evidence="4 5">
    <name type="scientific">Manihot esculenta</name>
    <name type="common">Cassava</name>
    <name type="synonym">Jatropha manihot</name>
    <dbReference type="NCBI Taxonomy" id="3983"/>
    <lineage>
        <taxon>Eukaryota</taxon>
        <taxon>Viridiplantae</taxon>
        <taxon>Streptophyta</taxon>
        <taxon>Embryophyta</taxon>
        <taxon>Tracheophyta</taxon>
        <taxon>Spermatophyta</taxon>
        <taxon>Magnoliopsida</taxon>
        <taxon>eudicotyledons</taxon>
        <taxon>Gunneridae</taxon>
        <taxon>Pentapetalae</taxon>
        <taxon>rosids</taxon>
        <taxon>fabids</taxon>
        <taxon>Malpighiales</taxon>
        <taxon>Euphorbiaceae</taxon>
        <taxon>Crotonoideae</taxon>
        <taxon>Manihoteae</taxon>
        <taxon>Manihot</taxon>
    </lineage>
</organism>
<dbReference type="GO" id="GO:0080030">
    <property type="term" value="F:methyl indole-3-acetate esterase activity"/>
    <property type="evidence" value="ECO:0000318"/>
    <property type="project" value="GO_Central"/>
</dbReference>
<proteinExistence type="predicted"/>
<dbReference type="Pfam" id="PF12697">
    <property type="entry name" value="Abhydrolase_6"/>
    <property type="match status" value="1"/>
</dbReference>
<comment type="caution">
    <text evidence="4">The sequence shown here is derived from an EMBL/GenBank/DDBJ whole genome shotgun (WGS) entry which is preliminary data.</text>
</comment>
<dbReference type="Proteomes" id="UP000091857">
    <property type="component" value="Chromosome 5"/>
</dbReference>
<feature type="region of interest" description="Disordered" evidence="2">
    <location>
        <begin position="1"/>
        <end position="46"/>
    </location>
</feature>
<dbReference type="GO" id="GO:0009694">
    <property type="term" value="P:jasmonic acid metabolic process"/>
    <property type="evidence" value="ECO:0000318"/>
    <property type="project" value="GO_Central"/>
</dbReference>
<feature type="compositionally biased region" description="Low complexity" evidence="2">
    <location>
        <begin position="85"/>
        <end position="95"/>
    </location>
</feature>
<sequence>MGNSVGCFSSAQEDHLTKKTSNSSSNVKKDPAFFLPSLSSSKKQNNNIDNINKEQLDEDLAEQAIAAAMLFRHHQRNGTLPFPRSSSVSSTSHQGSNKKHSFTKSSSSRQRSLADPLFKPSQLVNQDLKIEDAETKHLILVHGGGFGAWCWYKIITLLVESGFTVDAVDLTGSGIHSSDTNTIMNLSQYTKPLTDIFHKLHQGEKVILVGHDIGGACISYLMEMFPSQIAKSVFIAATMLQNGQSALDVLSQQTGSNDLMRQAQVFLYANGKDKPPTAIDLDKEFLADLLFNQSSAKDIALASVSMRPIPFAPLAEKLSLSDKNYGSIRRFYVKTQEDCAIPVSLQESMIESNPPEQVFQVKGSDHAPFFSKPQALHRILIEILQIPPKQT</sequence>
<feature type="region of interest" description="Disordered" evidence="2">
    <location>
        <begin position="81"/>
        <end position="113"/>
    </location>
</feature>
<dbReference type="EMBL" id="CM004391">
    <property type="protein sequence ID" value="OAY50116.1"/>
    <property type="molecule type" value="Genomic_DNA"/>
</dbReference>
<dbReference type="AlphaFoldDB" id="A0A2C9VV78"/>
<gene>
    <name evidence="4" type="ORF">MANES_05G109700v8</name>
</gene>
<name>A0A2C9VV78_MANES</name>
<evidence type="ECO:0000259" key="3">
    <source>
        <dbReference type="Pfam" id="PF12697"/>
    </source>
</evidence>
<reference evidence="5" key="1">
    <citation type="journal article" date="2016" name="Nat. Biotechnol.">
        <title>Sequencing wild and cultivated cassava and related species reveals extensive interspecific hybridization and genetic diversity.</title>
        <authorList>
            <person name="Bredeson J.V."/>
            <person name="Lyons J.B."/>
            <person name="Prochnik S.E."/>
            <person name="Wu G.A."/>
            <person name="Ha C.M."/>
            <person name="Edsinger-Gonzales E."/>
            <person name="Grimwood J."/>
            <person name="Schmutz J."/>
            <person name="Rabbi I.Y."/>
            <person name="Egesi C."/>
            <person name="Nauluvula P."/>
            <person name="Lebot V."/>
            <person name="Ndunguru J."/>
            <person name="Mkamilo G."/>
            <person name="Bart R.S."/>
            <person name="Setter T.L."/>
            <person name="Gleadow R.M."/>
            <person name="Kulakow P."/>
            <person name="Ferguson M.E."/>
            <person name="Rounsley S."/>
            <person name="Rokhsar D.S."/>
        </authorList>
    </citation>
    <scope>NUCLEOTIDE SEQUENCE [LARGE SCALE GENOMIC DNA]</scope>
    <source>
        <strain evidence="5">cv. AM560-2</strain>
    </source>
</reference>
<dbReference type="GO" id="GO:0080032">
    <property type="term" value="F:methyl jasmonate esterase activity"/>
    <property type="evidence" value="ECO:0000318"/>
    <property type="project" value="GO_Central"/>
</dbReference>
<keyword evidence="5" id="KW-1185">Reference proteome</keyword>
<protein>
    <recommendedName>
        <fullName evidence="3">AB hydrolase-1 domain-containing protein</fullName>
    </recommendedName>
</protein>
<dbReference type="OrthoDB" id="1263307at2759"/>
<dbReference type="GO" id="GO:0009696">
    <property type="term" value="P:salicylic acid metabolic process"/>
    <property type="evidence" value="ECO:0000318"/>
    <property type="project" value="GO_Central"/>
</dbReference>
<evidence type="ECO:0000313" key="5">
    <source>
        <dbReference type="Proteomes" id="UP000091857"/>
    </source>
</evidence>
<dbReference type="PANTHER" id="PTHR10992:SF1025">
    <property type="entry name" value="METHYLESTERASE 15, CHLOROPLASTIC-RELATED"/>
    <property type="match status" value="1"/>
</dbReference>
<accession>A0A2C9VV78</accession>
<feature type="compositionally biased region" description="Polar residues" evidence="2">
    <location>
        <begin position="1"/>
        <end position="11"/>
    </location>
</feature>
<dbReference type="FunFam" id="3.40.50.1820:FF:000025">
    <property type="entry name" value="putative methylesterase 11, chloroplastic"/>
    <property type="match status" value="1"/>
</dbReference>
<dbReference type="Gramene" id="Manes.05G109700.1.v8.1">
    <property type="protein sequence ID" value="Manes.05G109700.1.v8.1.CDS"/>
    <property type="gene ID" value="Manes.05G109700.v8.1"/>
</dbReference>
<dbReference type="Gene3D" id="3.40.50.1820">
    <property type="entry name" value="alpha/beta hydrolase"/>
    <property type="match status" value="1"/>
</dbReference>
<feature type="domain" description="AB hydrolase-1" evidence="3">
    <location>
        <begin position="138"/>
        <end position="376"/>
    </location>
</feature>
<dbReference type="PANTHER" id="PTHR10992">
    <property type="entry name" value="METHYLESTERASE FAMILY MEMBER"/>
    <property type="match status" value="1"/>
</dbReference>
<keyword evidence="1" id="KW-0378">Hydrolase</keyword>